<proteinExistence type="predicted"/>
<keyword evidence="2" id="KW-1185">Reference proteome</keyword>
<reference evidence="1" key="2">
    <citation type="submission" date="2025-09" db="UniProtKB">
        <authorList>
            <consortium name="Ensembl"/>
        </authorList>
    </citation>
    <scope>IDENTIFICATION</scope>
</reference>
<evidence type="ECO:0000313" key="2">
    <source>
        <dbReference type="Proteomes" id="UP000261420"/>
    </source>
</evidence>
<evidence type="ECO:0000313" key="1">
    <source>
        <dbReference type="Ensembl" id="ENSSDUP00000006733.1"/>
    </source>
</evidence>
<dbReference type="OMA" id="LICTAMI"/>
<organism evidence="1 2">
    <name type="scientific">Seriola dumerili</name>
    <name type="common">Greater amberjack</name>
    <name type="synonym">Caranx dumerili</name>
    <dbReference type="NCBI Taxonomy" id="41447"/>
    <lineage>
        <taxon>Eukaryota</taxon>
        <taxon>Metazoa</taxon>
        <taxon>Chordata</taxon>
        <taxon>Craniata</taxon>
        <taxon>Vertebrata</taxon>
        <taxon>Euteleostomi</taxon>
        <taxon>Actinopterygii</taxon>
        <taxon>Neopterygii</taxon>
        <taxon>Teleostei</taxon>
        <taxon>Neoteleostei</taxon>
        <taxon>Acanthomorphata</taxon>
        <taxon>Carangaria</taxon>
        <taxon>Carangiformes</taxon>
        <taxon>Carangidae</taxon>
        <taxon>Seriola</taxon>
    </lineage>
</organism>
<accession>A0A3B4TL30</accession>
<dbReference type="Ensembl" id="ENSSDUT00000006865.1">
    <property type="protein sequence ID" value="ENSSDUP00000006733.1"/>
    <property type="gene ID" value="ENSSDUG00000004961.1"/>
</dbReference>
<reference evidence="1" key="1">
    <citation type="submission" date="2025-08" db="UniProtKB">
        <authorList>
            <consortium name="Ensembl"/>
        </authorList>
    </citation>
    <scope>IDENTIFICATION</scope>
</reference>
<sequence>DELDPGDLKCASHLTEVLSLFEEMGHGEIKYDSVQAELQTPVVLRKVQVVLRHADGKGQVAANAPDDDGSADVTGLNLHLPAHSRATTLVNGQAAALTTAASPILKSQRQILSGGLVHLLICTAVIGLEDHCDLKCGETNKINIKSHMKIFYKTNFSRGHDPTLCSRVSQNLFPPTSPHRNSM</sequence>
<dbReference type="GeneTree" id="ENSGT00940000177291"/>
<dbReference type="Proteomes" id="UP000261420">
    <property type="component" value="Unplaced"/>
</dbReference>
<dbReference type="AlphaFoldDB" id="A0A3B4TL30"/>
<name>A0A3B4TL30_SERDU</name>
<protein>
    <submittedName>
        <fullName evidence="1">Uncharacterized protein</fullName>
    </submittedName>
</protein>